<dbReference type="CDD" id="cd07735">
    <property type="entry name" value="class_II_PDE_MBL-fold"/>
    <property type="match status" value="1"/>
</dbReference>
<dbReference type="PRINTS" id="PR00388">
    <property type="entry name" value="PDIESTERASE2"/>
</dbReference>
<dbReference type="Proteomes" id="UP000006327">
    <property type="component" value="Unassembled WGS sequence"/>
</dbReference>
<dbReference type="InterPro" id="IPR000396">
    <property type="entry name" value="Pdiesterase2"/>
</dbReference>
<dbReference type="PANTHER" id="PTHR28283:SF1">
    <property type="entry name" value="3',5'-CYCLIC-NUCLEOTIDE PHOSPHODIESTERASE 1"/>
    <property type="match status" value="1"/>
</dbReference>
<protein>
    <submittedName>
        <fullName evidence="6">Probable 3',5'-cyclic-nucleotide phosphodiesterase</fullName>
    </submittedName>
</protein>
<dbReference type="GO" id="GO:0006198">
    <property type="term" value="P:cAMP catabolic process"/>
    <property type="evidence" value="ECO:0007669"/>
    <property type="project" value="UniProtKB-UniRule"/>
</dbReference>
<evidence type="ECO:0000256" key="2">
    <source>
        <dbReference type="ARBA" id="ARBA00023149"/>
    </source>
</evidence>
<reference evidence="6 7" key="1">
    <citation type="journal article" date="2017" name="Antonie Van Leeuwenhoek">
        <title>Rhizobium rhizosphaerae sp. nov., a novel species isolated from rice rhizosphere.</title>
        <authorList>
            <person name="Zhao J.J."/>
            <person name="Zhang J."/>
            <person name="Zhang R.J."/>
            <person name="Zhang C.W."/>
            <person name="Yin H.Q."/>
            <person name="Zhang X.X."/>
        </authorList>
    </citation>
    <scope>NUCLEOTIDE SEQUENCE [LARGE SCALE GENOMIC DNA]</scope>
    <source>
        <strain evidence="6 7">BSs20135</strain>
    </source>
</reference>
<evidence type="ECO:0000256" key="1">
    <source>
        <dbReference type="ARBA" id="ARBA00022801"/>
    </source>
</evidence>
<dbReference type="GO" id="GO:1902660">
    <property type="term" value="P:negative regulation of glucose mediated signaling pathway"/>
    <property type="evidence" value="ECO:0007669"/>
    <property type="project" value="TreeGrafter"/>
</dbReference>
<dbReference type="SUPFAM" id="SSF56281">
    <property type="entry name" value="Metallo-hydrolase/oxidoreductase"/>
    <property type="match status" value="1"/>
</dbReference>
<dbReference type="EMBL" id="BAEO01000065">
    <property type="protein sequence ID" value="GAC21727.1"/>
    <property type="molecule type" value="Genomic_DNA"/>
</dbReference>
<dbReference type="AlphaFoldDB" id="K6YU77"/>
<dbReference type="GO" id="GO:0047555">
    <property type="term" value="F:3',5'-cyclic-GMP phosphodiesterase activity"/>
    <property type="evidence" value="ECO:0007669"/>
    <property type="project" value="TreeGrafter"/>
</dbReference>
<dbReference type="STRING" id="493475.GARC_4790"/>
<organism evidence="6 7">
    <name type="scientific">Paraglaciecola arctica BSs20135</name>
    <dbReference type="NCBI Taxonomy" id="493475"/>
    <lineage>
        <taxon>Bacteria</taxon>
        <taxon>Pseudomonadati</taxon>
        <taxon>Pseudomonadota</taxon>
        <taxon>Gammaproteobacteria</taxon>
        <taxon>Alteromonadales</taxon>
        <taxon>Alteromonadaceae</taxon>
        <taxon>Paraglaciecola</taxon>
    </lineage>
</organism>
<dbReference type="PANTHER" id="PTHR28283">
    <property type="entry name" value="3',5'-CYCLIC-NUCLEOTIDE PHOSPHODIESTERASE 1"/>
    <property type="match status" value="1"/>
</dbReference>
<dbReference type="PIRSF" id="PIRSF000962">
    <property type="entry name" value="Cyc_nuc_PDEase"/>
    <property type="match status" value="1"/>
</dbReference>
<dbReference type="InterPro" id="IPR024225">
    <property type="entry name" value="cAMP-PdiesteraseII_CS"/>
</dbReference>
<keyword evidence="2 4" id="KW-0114">cAMP</keyword>
<dbReference type="RefSeq" id="WP_007625004.1">
    <property type="nucleotide sequence ID" value="NZ_BAEO01000065.1"/>
</dbReference>
<proteinExistence type="inferred from homology"/>
<dbReference type="GO" id="GO:0004115">
    <property type="term" value="F:3',5'-cyclic-AMP phosphodiesterase activity"/>
    <property type="evidence" value="ECO:0007669"/>
    <property type="project" value="UniProtKB-UniRule"/>
</dbReference>
<comment type="similarity">
    <text evidence="3 4">Belongs to the cyclic nucleotide phosphodiesterase class-II family.</text>
</comment>
<name>K6YU77_9ALTE</name>
<dbReference type="Pfam" id="PF02112">
    <property type="entry name" value="PDEase_II"/>
    <property type="match status" value="1"/>
</dbReference>
<comment type="caution">
    <text evidence="6">The sequence shown here is derived from an EMBL/GenBank/DDBJ whole genome shotgun (WGS) entry which is preliminary data.</text>
</comment>
<feature type="signal peptide" evidence="5">
    <location>
        <begin position="1"/>
        <end position="27"/>
    </location>
</feature>
<dbReference type="eggNOG" id="COG5212">
    <property type="taxonomic scope" value="Bacteria"/>
</dbReference>
<dbReference type="Gene3D" id="3.60.15.10">
    <property type="entry name" value="Ribonuclease Z/Hydroxyacylglutathione hydrolase-like"/>
    <property type="match status" value="1"/>
</dbReference>
<gene>
    <name evidence="6" type="primary">cpdP</name>
    <name evidence="6" type="ORF">GARC_4790</name>
</gene>
<evidence type="ECO:0000256" key="4">
    <source>
        <dbReference type="PIRNR" id="PIRNR000962"/>
    </source>
</evidence>
<dbReference type="PROSITE" id="PS00607">
    <property type="entry name" value="PDEASE_II"/>
    <property type="match status" value="1"/>
</dbReference>
<keyword evidence="7" id="KW-1185">Reference proteome</keyword>
<evidence type="ECO:0000256" key="5">
    <source>
        <dbReference type="SAM" id="SignalP"/>
    </source>
</evidence>
<dbReference type="PROSITE" id="PS51257">
    <property type="entry name" value="PROKAR_LIPOPROTEIN"/>
    <property type="match status" value="1"/>
</dbReference>
<evidence type="ECO:0000313" key="6">
    <source>
        <dbReference type="EMBL" id="GAC21727.1"/>
    </source>
</evidence>
<keyword evidence="1 4" id="KW-0378">Hydrolase</keyword>
<sequence length="343" mass="38324">MQIKIVLAIKIFCIQALTLLFSCQVSAEKLASPIPNSAFELVVLGEAGGIQDGNLSAFLLRALSEPNYIALDAGTLVNGINLALSNNAFKELPVKIDNTLSPAGNILHHHIKGYLISHGHLDHVAGLLIASPDDNNKPIYALKSVNQIISDSYFNWQAWPNFTNRGISPRLNKYQIIDLVPQQAINLKGTQLTVSAFSLSHSIESTAFVIEYQNNIFVYFGDTGPDEVEKEGKLATVWQYLAKQMQTKKLRGIVIEVSFNNQQADELLFGHLTPKWLMSELSYFYSLVEKKQKIEDMQVIISHIKYSLKSGLDPRDIIQNELQLENTLGFNFKLAKQGQRIIL</sequence>
<evidence type="ECO:0000313" key="7">
    <source>
        <dbReference type="Proteomes" id="UP000006327"/>
    </source>
</evidence>
<evidence type="ECO:0000256" key="3">
    <source>
        <dbReference type="ARBA" id="ARBA00025762"/>
    </source>
</evidence>
<dbReference type="InterPro" id="IPR036866">
    <property type="entry name" value="RibonucZ/Hydroxyglut_hydro"/>
</dbReference>
<keyword evidence="5" id="KW-0732">Signal</keyword>
<feature type="chain" id="PRO_5003901486" evidence="5">
    <location>
        <begin position="28"/>
        <end position="343"/>
    </location>
</feature>
<accession>K6YU77</accession>
<dbReference type="OrthoDB" id="9803916at2"/>